<gene>
    <name evidence="1" type="ORF">H8K26_09365</name>
</gene>
<comment type="caution">
    <text evidence="1">The sequence shown here is derived from an EMBL/GenBank/DDBJ whole genome shotgun (WGS) entry which is preliminary data.</text>
</comment>
<name>A0ABR6XFW5_9BURK</name>
<evidence type="ECO:0000313" key="1">
    <source>
        <dbReference type="EMBL" id="MBC3811648.1"/>
    </source>
</evidence>
<accession>A0ABR6XFW5</accession>
<proteinExistence type="predicted"/>
<dbReference type="Pfam" id="PF13997">
    <property type="entry name" value="YqjK"/>
    <property type="match status" value="1"/>
</dbReference>
<evidence type="ECO:0000313" key="2">
    <source>
        <dbReference type="Proteomes" id="UP000637632"/>
    </source>
</evidence>
<dbReference type="RefSeq" id="WP_190479071.1">
    <property type="nucleotide sequence ID" value="NZ_JACOFT010000003.1"/>
</dbReference>
<protein>
    <recommendedName>
        <fullName evidence="3">YqjK-like protein</fullName>
    </recommendedName>
</protein>
<dbReference type="InterPro" id="IPR025612">
    <property type="entry name" value="YqjK"/>
</dbReference>
<evidence type="ECO:0008006" key="3">
    <source>
        <dbReference type="Google" id="ProtNLM"/>
    </source>
</evidence>
<dbReference type="Proteomes" id="UP000637632">
    <property type="component" value="Unassembled WGS sequence"/>
</dbReference>
<organism evidence="1 2">
    <name type="scientific">Undibacterium aquatile</name>
    <dbReference type="NCBI Taxonomy" id="1537398"/>
    <lineage>
        <taxon>Bacteria</taxon>
        <taxon>Pseudomonadati</taxon>
        <taxon>Pseudomonadota</taxon>
        <taxon>Betaproteobacteria</taxon>
        <taxon>Burkholderiales</taxon>
        <taxon>Oxalobacteraceae</taxon>
        <taxon>Undibacterium</taxon>
    </lineage>
</organism>
<reference evidence="1 2" key="1">
    <citation type="submission" date="2020-08" db="EMBL/GenBank/DDBJ databases">
        <title>Novel species isolated from subtropical streams in China.</title>
        <authorList>
            <person name="Lu H."/>
        </authorList>
    </citation>
    <scope>NUCLEOTIDE SEQUENCE [LARGE SCALE GENOMIC DNA]</scope>
    <source>
        <strain evidence="1 2">CCTCC AB 2015119</strain>
    </source>
</reference>
<sequence length="103" mass="11548">MSAYKEKLAFRREALVLKVHAQRQLLSLQTQELQQSIEFAEFSLNCAAKVVVAVRKKPILGVVLAAAIYVVKPARALSFVTTSLRAWQTWRKLAPLLKQAGNQ</sequence>
<dbReference type="EMBL" id="JACOFT010000003">
    <property type="protein sequence ID" value="MBC3811648.1"/>
    <property type="molecule type" value="Genomic_DNA"/>
</dbReference>
<keyword evidence="2" id="KW-1185">Reference proteome</keyword>